<proteinExistence type="predicted"/>
<dbReference type="AlphaFoldDB" id="A0A8E2I8G4"/>
<dbReference type="PROSITE" id="PS51186">
    <property type="entry name" value="GNAT"/>
    <property type="match status" value="1"/>
</dbReference>
<comment type="caution">
    <text evidence="4">The sequence shown here is derived from an EMBL/GenBank/DDBJ whole genome shotgun (WGS) entry which is preliminary data.</text>
</comment>
<dbReference type="Pfam" id="PF00583">
    <property type="entry name" value="Acetyltransf_1"/>
    <property type="match status" value="1"/>
</dbReference>
<evidence type="ECO:0000259" key="3">
    <source>
        <dbReference type="PROSITE" id="PS51186"/>
    </source>
</evidence>
<organism evidence="4 5">
    <name type="scientific">Heyndrickxia oleronia</name>
    <dbReference type="NCBI Taxonomy" id="38875"/>
    <lineage>
        <taxon>Bacteria</taxon>
        <taxon>Bacillati</taxon>
        <taxon>Bacillota</taxon>
        <taxon>Bacilli</taxon>
        <taxon>Bacillales</taxon>
        <taxon>Bacillaceae</taxon>
        <taxon>Heyndrickxia</taxon>
    </lineage>
</organism>
<dbReference type="Proteomes" id="UP000189761">
    <property type="component" value="Unassembled WGS sequence"/>
</dbReference>
<dbReference type="PANTHER" id="PTHR43877">
    <property type="entry name" value="AMINOALKYLPHOSPHONATE N-ACETYLTRANSFERASE-RELATED-RELATED"/>
    <property type="match status" value="1"/>
</dbReference>
<keyword evidence="1" id="KW-0808">Transferase</keyword>
<protein>
    <recommendedName>
        <fullName evidence="3">N-acetyltransferase domain-containing protein</fullName>
    </recommendedName>
</protein>
<dbReference type="InterPro" id="IPR016181">
    <property type="entry name" value="Acyl_CoA_acyltransferase"/>
</dbReference>
<keyword evidence="5" id="KW-1185">Reference proteome</keyword>
<dbReference type="Gene3D" id="3.40.630.30">
    <property type="match status" value="1"/>
</dbReference>
<dbReference type="InterPro" id="IPR000182">
    <property type="entry name" value="GNAT_dom"/>
</dbReference>
<evidence type="ECO:0000256" key="2">
    <source>
        <dbReference type="ARBA" id="ARBA00023315"/>
    </source>
</evidence>
<evidence type="ECO:0000313" key="5">
    <source>
        <dbReference type="Proteomes" id="UP000189761"/>
    </source>
</evidence>
<feature type="domain" description="N-acetyltransferase" evidence="3">
    <location>
        <begin position="1"/>
        <end position="187"/>
    </location>
</feature>
<sequence length="187" mass="21171">MFIRPAEKSDAVEAANLIHLAIKDIAETLTGEKEETKIRQVLAQLFTQERNRLSFQNCLVATTDQAIMGIIIIYSGADAQMLDKPIIERLKQSGEEKEIVIDKEAELEDYYIDTVCVNPDYQGQRIGTSLIQAAEKLASEKGFNRISLNVAKDNPKACQLYTRLGYKKEQVIQINGHDYDYMVKIID</sequence>
<dbReference type="InterPro" id="IPR050832">
    <property type="entry name" value="Bact_Acetyltransf"/>
</dbReference>
<dbReference type="EMBL" id="MTLA01000145">
    <property type="protein sequence ID" value="OOP67953.1"/>
    <property type="molecule type" value="Genomic_DNA"/>
</dbReference>
<dbReference type="RefSeq" id="WP_078110372.1">
    <property type="nucleotide sequence ID" value="NZ_CP065424.1"/>
</dbReference>
<keyword evidence="2" id="KW-0012">Acyltransferase</keyword>
<name>A0A8E2I8G4_9BACI</name>
<dbReference type="SUPFAM" id="SSF55729">
    <property type="entry name" value="Acyl-CoA N-acyltransferases (Nat)"/>
    <property type="match status" value="1"/>
</dbReference>
<gene>
    <name evidence="4" type="ORF">BWZ43_13220</name>
</gene>
<evidence type="ECO:0000256" key="1">
    <source>
        <dbReference type="ARBA" id="ARBA00022679"/>
    </source>
</evidence>
<dbReference type="CDD" id="cd04301">
    <property type="entry name" value="NAT_SF"/>
    <property type="match status" value="1"/>
</dbReference>
<evidence type="ECO:0000313" key="4">
    <source>
        <dbReference type="EMBL" id="OOP67953.1"/>
    </source>
</evidence>
<reference evidence="4 5" key="1">
    <citation type="submission" date="2017-01" db="EMBL/GenBank/DDBJ databases">
        <title>Draft genome sequence of Bacillus oleronius.</title>
        <authorList>
            <person name="Allam M."/>
        </authorList>
    </citation>
    <scope>NUCLEOTIDE SEQUENCE [LARGE SCALE GENOMIC DNA]</scope>
    <source>
        <strain evidence="4 5">DSM 9356</strain>
    </source>
</reference>
<accession>A0A8E2I8G4</accession>
<dbReference type="GO" id="GO:0016747">
    <property type="term" value="F:acyltransferase activity, transferring groups other than amino-acyl groups"/>
    <property type="evidence" value="ECO:0007669"/>
    <property type="project" value="InterPro"/>
</dbReference>